<reference evidence="8 9" key="1">
    <citation type="submission" date="2012-08" db="EMBL/GenBank/DDBJ databases">
        <title>Oryza genome evolution.</title>
        <authorList>
            <person name="Wing R.A."/>
        </authorList>
    </citation>
    <scope>NUCLEOTIDE SEQUENCE</scope>
</reference>
<dbReference type="Proteomes" id="UP000032180">
    <property type="component" value="Chromosome 10"/>
</dbReference>
<feature type="transmembrane region" description="Helical" evidence="7">
    <location>
        <begin position="12"/>
        <end position="30"/>
    </location>
</feature>
<dbReference type="EnsemblPlants" id="LPERR10G00320.1">
    <property type="protein sequence ID" value="LPERR10G00320.1"/>
    <property type="gene ID" value="LPERR10G00320"/>
</dbReference>
<keyword evidence="3 6" id="KW-0812">Transmembrane</keyword>
<evidence type="ECO:0000256" key="5">
    <source>
        <dbReference type="ARBA" id="ARBA00023136"/>
    </source>
</evidence>
<dbReference type="InterPro" id="IPR018456">
    <property type="entry name" value="PTR2_symporter_CS"/>
</dbReference>
<dbReference type="Gramene" id="LPERR10G00320.1">
    <property type="protein sequence ID" value="LPERR10G00320.1"/>
    <property type="gene ID" value="LPERR10G00320"/>
</dbReference>
<dbReference type="Gene3D" id="1.20.1250.20">
    <property type="entry name" value="MFS general substrate transporter like domains"/>
    <property type="match status" value="2"/>
</dbReference>
<accession>A0A0D9XH89</accession>
<dbReference type="HOGENOM" id="CLU_1252237_0_0_1"/>
<dbReference type="PANTHER" id="PTHR11654">
    <property type="entry name" value="OLIGOPEPTIDE TRANSPORTER-RELATED"/>
    <property type="match status" value="1"/>
</dbReference>
<dbReference type="GO" id="GO:0006857">
    <property type="term" value="P:oligopeptide transport"/>
    <property type="evidence" value="ECO:0007669"/>
    <property type="project" value="InterPro"/>
</dbReference>
<evidence type="ECO:0000313" key="9">
    <source>
        <dbReference type="Proteomes" id="UP000032180"/>
    </source>
</evidence>
<dbReference type="GO" id="GO:0016020">
    <property type="term" value="C:membrane"/>
    <property type="evidence" value="ECO:0007669"/>
    <property type="project" value="UniProtKB-SubCell"/>
</dbReference>
<evidence type="ECO:0000256" key="4">
    <source>
        <dbReference type="ARBA" id="ARBA00022989"/>
    </source>
</evidence>
<dbReference type="InterPro" id="IPR036259">
    <property type="entry name" value="MFS_trans_sf"/>
</dbReference>
<evidence type="ECO:0000256" key="2">
    <source>
        <dbReference type="ARBA" id="ARBA00005982"/>
    </source>
</evidence>
<protein>
    <submittedName>
        <fullName evidence="8">Uncharacterized protein</fullName>
    </submittedName>
</protein>
<dbReference type="InterPro" id="IPR000109">
    <property type="entry name" value="POT_fam"/>
</dbReference>
<reference evidence="8" key="3">
    <citation type="submission" date="2015-04" db="UniProtKB">
        <authorList>
            <consortium name="EnsemblPlants"/>
        </authorList>
    </citation>
    <scope>IDENTIFICATION</scope>
</reference>
<feature type="transmembrane region" description="Helical" evidence="7">
    <location>
        <begin position="59"/>
        <end position="78"/>
    </location>
</feature>
<keyword evidence="6" id="KW-0813">Transport</keyword>
<feature type="transmembrane region" description="Helical" evidence="7">
    <location>
        <begin position="124"/>
        <end position="143"/>
    </location>
</feature>
<feature type="transmembrane region" description="Helical" evidence="7">
    <location>
        <begin position="163"/>
        <end position="187"/>
    </location>
</feature>
<keyword evidence="4 7" id="KW-1133">Transmembrane helix</keyword>
<dbReference type="PROSITE" id="PS01023">
    <property type="entry name" value="PTR2_2"/>
    <property type="match status" value="1"/>
</dbReference>
<name>A0A0D9XH89_9ORYZ</name>
<evidence type="ECO:0000313" key="8">
    <source>
        <dbReference type="EnsemblPlants" id="LPERR10G00320.1"/>
    </source>
</evidence>
<sequence length="221" mass="24432">MPALKQRTGNWRACFFILGLYLFALGTGGIKPNIPAFGADQFDSADPVERVTKGSFFNWYYFSVNMGSLLSATVFVWVQDNIGWFFEKAAILSEENLSAQSSPWRLCTVPQVEEVKMLVRMLPVWASFLIFFMVTAQMSSTLIEQGVAMDGHVGSFTMPPASLATFNIISVLIWVPIYDVVLVPLACRVTGKERGISHLQRIGVGLMLSVVAMVYSALVEA</sequence>
<comment type="subcellular location">
    <subcellularLocation>
        <location evidence="1 6">Membrane</location>
        <topology evidence="1 6">Multi-pass membrane protein</topology>
    </subcellularLocation>
</comment>
<comment type="similarity">
    <text evidence="2 6">Belongs to the major facilitator superfamily. Proton-dependent oligopeptide transporter (POT/PTR) (TC 2.A.17) family.</text>
</comment>
<organism evidence="8 9">
    <name type="scientific">Leersia perrieri</name>
    <dbReference type="NCBI Taxonomy" id="77586"/>
    <lineage>
        <taxon>Eukaryota</taxon>
        <taxon>Viridiplantae</taxon>
        <taxon>Streptophyta</taxon>
        <taxon>Embryophyta</taxon>
        <taxon>Tracheophyta</taxon>
        <taxon>Spermatophyta</taxon>
        <taxon>Magnoliopsida</taxon>
        <taxon>Liliopsida</taxon>
        <taxon>Poales</taxon>
        <taxon>Poaceae</taxon>
        <taxon>BOP clade</taxon>
        <taxon>Oryzoideae</taxon>
        <taxon>Oryzeae</taxon>
        <taxon>Oryzinae</taxon>
        <taxon>Leersia</taxon>
    </lineage>
</organism>
<evidence type="ECO:0000256" key="1">
    <source>
        <dbReference type="ARBA" id="ARBA00004141"/>
    </source>
</evidence>
<keyword evidence="9" id="KW-1185">Reference proteome</keyword>
<dbReference type="GO" id="GO:0022857">
    <property type="term" value="F:transmembrane transporter activity"/>
    <property type="evidence" value="ECO:0007669"/>
    <property type="project" value="InterPro"/>
</dbReference>
<dbReference type="Pfam" id="PF00854">
    <property type="entry name" value="PTR2"/>
    <property type="match status" value="2"/>
</dbReference>
<dbReference type="AlphaFoldDB" id="A0A0D9XH89"/>
<evidence type="ECO:0000256" key="7">
    <source>
        <dbReference type="SAM" id="Phobius"/>
    </source>
</evidence>
<reference evidence="9" key="2">
    <citation type="submission" date="2013-12" db="EMBL/GenBank/DDBJ databases">
        <authorList>
            <person name="Yu Y."/>
            <person name="Lee S."/>
            <person name="de Baynast K."/>
            <person name="Wissotski M."/>
            <person name="Liu L."/>
            <person name="Talag J."/>
            <person name="Goicoechea J."/>
            <person name="Angelova A."/>
            <person name="Jetty R."/>
            <person name="Kudrna D."/>
            <person name="Golser W."/>
            <person name="Rivera L."/>
            <person name="Zhang J."/>
            <person name="Wing R."/>
        </authorList>
    </citation>
    <scope>NUCLEOTIDE SEQUENCE</scope>
</reference>
<keyword evidence="5 7" id="KW-0472">Membrane</keyword>
<proteinExistence type="inferred from homology"/>
<evidence type="ECO:0000256" key="6">
    <source>
        <dbReference type="RuleBase" id="RU003755"/>
    </source>
</evidence>
<dbReference type="eggNOG" id="KOG1237">
    <property type="taxonomic scope" value="Eukaryota"/>
</dbReference>
<evidence type="ECO:0000256" key="3">
    <source>
        <dbReference type="ARBA" id="ARBA00022692"/>
    </source>
</evidence>
<feature type="transmembrane region" description="Helical" evidence="7">
    <location>
        <begin position="199"/>
        <end position="218"/>
    </location>
</feature>